<feature type="chain" id="PRO_5045642446" evidence="1">
    <location>
        <begin position="23"/>
        <end position="273"/>
    </location>
</feature>
<keyword evidence="1" id="KW-0732">Signal</keyword>
<organism evidence="2 3">
    <name type="scientific">Reichenbachiella ulvae</name>
    <dbReference type="NCBI Taxonomy" id="2980104"/>
    <lineage>
        <taxon>Bacteria</taxon>
        <taxon>Pseudomonadati</taxon>
        <taxon>Bacteroidota</taxon>
        <taxon>Cytophagia</taxon>
        <taxon>Cytophagales</taxon>
        <taxon>Reichenbachiellaceae</taxon>
        <taxon>Reichenbachiella</taxon>
    </lineage>
</organism>
<dbReference type="RefSeq" id="WP_264136899.1">
    <property type="nucleotide sequence ID" value="NZ_JAOYOD010000001.1"/>
</dbReference>
<dbReference type="PROSITE" id="PS51257">
    <property type="entry name" value="PROKAR_LIPOPROTEIN"/>
    <property type="match status" value="1"/>
</dbReference>
<dbReference type="EMBL" id="JAOYOD010000001">
    <property type="protein sequence ID" value="MCV9386114.1"/>
    <property type="molecule type" value="Genomic_DNA"/>
</dbReference>
<gene>
    <name evidence="2" type="ORF">N7U62_05535</name>
</gene>
<reference evidence="2 3" key="1">
    <citation type="submission" date="2022-10" db="EMBL/GenBank/DDBJ databases">
        <title>Comparative genomics and taxonomic characterization of three novel marine species of genus Reichenbachiella exhibiting antioxidant and polysaccharide degradation activities.</title>
        <authorList>
            <person name="Muhammad N."/>
            <person name="Lee Y.-J."/>
            <person name="Ko J."/>
            <person name="Kim S.-G."/>
        </authorList>
    </citation>
    <scope>NUCLEOTIDE SEQUENCE [LARGE SCALE GENOMIC DNA]</scope>
    <source>
        <strain evidence="2 3">ABR2-5</strain>
    </source>
</reference>
<proteinExistence type="predicted"/>
<dbReference type="Pfam" id="PF13852">
    <property type="entry name" value="DUF4197"/>
    <property type="match status" value="2"/>
</dbReference>
<sequence length="273" mass="29663">MRKGVLLIVGAFLLIASSCEEAEKFFDLPLTDAEIAEGLKAALNEGTDESTTSASAVDGYLKNELIKILLPEEVKNLQSEINTGSIAGVISYQDLLDLYVATNPNIDTDPFEELITAMNRGAEAAAAKAKPIFVDAIVNMSITDALVILQGGETSATEYFIQKTRTQLINGFQPDITSALGQTKAIDIYDGIHGFMNYEYEVDLIVTKQTYAVNDYLQYNLPESIDGYATEKAVDGLFTLIAGEEKKIRANPYSYASDIIQKVFGSDEAQAAL</sequence>
<dbReference type="Proteomes" id="UP001300692">
    <property type="component" value="Unassembled WGS sequence"/>
</dbReference>
<dbReference type="InterPro" id="IPR025245">
    <property type="entry name" value="DUF4197"/>
</dbReference>
<evidence type="ECO:0000313" key="2">
    <source>
        <dbReference type="EMBL" id="MCV9386114.1"/>
    </source>
</evidence>
<name>A0ABT3CR38_9BACT</name>
<comment type="caution">
    <text evidence="2">The sequence shown here is derived from an EMBL/GenBank/DDBJ whole genome shotgun (WGS) entry which is preliminary data.</text>
</comment>
<keyword evidence="3" id="KW-1185">Reference proteome</keyword>
<evidence type="ECO:0000256" key="1">
    <source>
        <dbReference type="SAM" id="SignalP"/>
    </source>
</evidence>
<evidence type="ECO:0000313" key="3">
    <source>
        <dbReference type="Proteomes" id="UP001300692"/>
    </source>
</evidence>
<accession>A0ABT3CR38</accession>
<feature type="signal peptide" evidence="1">
    <location>
        <begin position="1"/>
        <end position="22"/>
    </location>
</feature>
<protein>
    <submittedName>
        <fullName evidence="2">DUF4197 domain-containing protein</fullName>
    </submittedName>
</protein>